<dbReference type="SUPFAM" id="SSF52141">
    <property type="entry name" value="Uracil-DNA glycosylase-like"/>
    <property type="match status" value="1"/>
</dbReference>
<dbReference type="SMART" id="SM00986">
    <property type="entry name" value="UDG"/>
    <property type="match status" value="1"/>
</dbReference>
<keyword evidence="4" id="KW-1185">Reference proteome</keyword>
<gene>
    <name evidence="3" type="ORF">J2S20_001711</name>
</gene>
<reference evidence="3" key="1">
    <citation type="submission" date="2023-07" db="EMBL/GenBank/DDBJ databases">
        <title>Genomic Encyclopedia of Type Strains, Phase IV (KMG-IV): sequencing the most valuable type-strain genomes for metagenomic binning, comparative biology and taxonomic classification.</title>
        <authorList>
            <person name="Goeker M."/>
        </authorList>
    </citation>
    <scope>NUCLEOTIDE SEQUENCE</scope>
    <source>
        <strain evidence="3">DSM 19659</strain>
    </source>
</reference>
<organism evidence="3 4">
    <name type="scientific">Moryella indoligenes</name>
    <dbReference type="NCBI Taxonomy" id="371674"/>
    <lineage>
        <taxon>Bacteria</taxon>
        <taxon>Bacillati</taxon>
        <taxon>Bacillota</taxon>
        <taxon>Clostridia</taxon>
        <taxon>Lachnospirales</taxon>
        <taxon>Lachnospiraceae</taxon>
        <taxon>Moryella</taxon>
    </lineage>
</organism>
<dbReference type="Pfam" id="PF03167">
    <property type="entry name" value="UDG"/>
    <property type="match status" value="1"/>
</dbReference>
<evidence type="ECO:0000256" key="1">
    <source>
        <dbReference type="SAM" id="MobiDB-lite"/>
    </source>
</evidence>
<evidence type="ECO:0000313" key="4">
    <source>
        <dbReference type="Proteomes" id="UP001241537"/>
    </source>
</evidence>
<accession>A0AAE3VBP4</accession>
<dbReference type="InterPro" id="IPR036895">
    <property type="entry name" value="Uracil-DNA_glycosylase-like_sf"/>
</dbReference>
<dbReference type="CDD" id="cd10032">
    <property type="entry name" value="UDG-F6_HDG"/>
    <property type="match status" value="1"/>
</dbReference>
<dbReference type="InterPro" id="IPR026353">
    <property type="entry name" value="Hypoxan-DNA_Glyclase"/>
</dbReference>
<sequence>MKKSSQAGAAITPAASLRDTSHAGRGAHASADMATPDQAGKSAVCPAIVRDTGHPVSASPRKSTALPEEKSESQRQSHEFGPVYDKNSRILILGSFPSVKSREQAFYYGHPQNRFWKVLAALYRETPPQSMAEKREFALRHGIALWDVIESCEIRGSSDASIRNVVPVEIERITDFSPVEGIFVNGSTAKKYYDRYLKKRCGREAVLLPSTSPANAAWSLLKLTEVWGEKLLHRSSREGSTPEVS</sequence>
<feature type="domain" description="Uracil-DNA glycosylase-like" evidence="2">
    <location>
        <begin position="80"/>
        <end position="232"/>
    </location>
</feature>
<protein>
    <submittedName>
        <fullName evidence="3">Hypoxanthine-DNA glycosylase</fullName>
    </submittedName>
</protein>
<evidence type="ECO:0000259" key="2">
    <source>
        <dbReference type="SMART" id="SM00986"/>
    </source>
</evidence>
<dbReference type="Gene3D" id="3.40.470.10">
    <property type="entry name" value="Uracil-DNA glycosylase-like domain"/>
    <property type="match status" value="1"/>
</dbReference>
<feature type="region of interest" description="Disordered" evidence="1">
    <location>
        <begin position="1"/>
        <end position="80"/>
    </location>
</feature>
<proteinExistence type="predicted"/>
<feature type="compositionally biased region" description="Basic and acidic residues" evidence="1">
    <location>
        <begin position="67"/>
        <end position="78"/>
    </location>
</feature>
<name>A0AAE3VBP4_9FIRM</name>
<dbReference type="RefSeq" id="WP_242934030.1">
    <property type="nucleotide sequence ID" value="NZ_JAUSTO010000010.1"/>
</dbReference>
<dbReference type="Proteomes" id="UP001241537">
    <property type="component" value="Unassembled WGS sequence"/>
</dbReference>
<dbReference type="SMART" id="SM00987">
    <property type="entry name" value="UreE_C"/>
    <property type="match status" value="1"/>
</dbReference>
<dbReference type="AlphaFoldDB" id="A0AAE3VBP4"/>
<evidence type="ECO:0000313" key="3">
    <source>
        <dbReference type="EMBL" id="MDQ0153005.1"/>
    </source>
</evidence>
<dbReference type="EMBL" id="JAUSTO010000010">
    <property type="protein sequence ID" value="MDQ0153005.1"/>
    <property type="molecule type" value="Genomic_DNA"/>
</dbReference>
<comment type="caution">
    <text evidence="3">The sequence shown here is derived from an EMBL/GenBank/DDBJ whole genome shotgun (WGS) entry which is preliminary data.</text>
</comment>
<dbReference type="InterPro" id="IPR005122">
    <property type="entry name" value="Uracil-DNA_glycosylase-like"/>
</dbReference>
<dbReference type="NCBIfam" id="TIGR04274">
    <property type="entry name" value="hypoxanDNAglyco"/>
    <property type="match status" value="1"/>
</dbReference>